<organism evidence="1 2">
    <name type="scientific">Verticillium longisporum</name>
    <name type="common">Verticillium dahliae var. longisporum</name>
    <dbReference type="NCBI Taxonomy" id="100787"/>
    <lineage>
        <taxon>Eukaryota</taxon>
        <taxon>Fungi</taxon>
        <taxon>Dikarya</taxon>
        <taxon>Ascomycota</taxon>
        <taxon>Pezizomycotina</taxon>
        <taxon>Sordariomycetes</taxon>
        <taxon>Hypocreomycetidae</taxon>
        <taxon>Glomerellales</taxon>
        <taxon>Plectosphaerellaceae</taxon>
        <taxon>Verticillium</taxon>
    </lineage>
</organism>
<sequence>MVRFGRWARKVGNAKAWWRRGRCLQEMGRLEEAREWVRRGLGMEGEEAELVALLRDIETRIARGSKA</sequence>
<accession>A0A0G4KUR7</accession>
<dbReference type="SUPFAM" id="SSF48452">
    <property type="entry name" value="TPR-like"/>
    <property type="match status" value="1"/>
</dbReference>
<dbReference type="InterPro" id="IPR011990">
    <property type="entry name" value="TPR-like_helical_dom_sf"/>
</dbReference>
<dbReference type="Proteomes" id="UP000045706">
    <property type="component" value="Unassembled WGS sequence"/>
</dbReference>
<gene>
    <name evidence="1" type="ORF">BN1723_010083</name>
</gene>
<evidence type="ECO:0000313" key="1">
    <source>
        <dbReference type="EMBL" id="CRK13538.1"/>
    </source>
</evidence>
<evidence type="ECO:0000313" key="2">
    <source>
        <dbReference type="Proteomes" id="UP000045706"/>
    </source>
</evidence>
<dbReference type="EMBL" id="CVQI01004224">
    <property type="protein sequence ID" value="CRK13538.1"/>
    <property type="molecule type" value="Genomic_DNA"/>
</dbReference>
<dbReference type="Gene3D" id="1.25.40.10">
    <property type="entry name" value="Tetratricopeptide repeat domain"/>
    <property type="match status" value="1"/>
</dbReference>
<protein>
    <recommendedName>
        <fullName evidence="3">Tetratricopeptide repeat protein</fullName>
    </recommendedName>
</protein>
<name>A0A0G4KUR7_VERLO</name>
<dbReference type="AlphaFoldDB" id="A0A0G4KUR7"/>
<proteinExistence type="predicted"/>
<evidence type="ECO:0008006" key="3">
    <source>
        <dbReference type="Google" id="ProtNLM"/>
    </source>
</evidence>
<reference evidence="2" key="1">
    <citation type="submission" date="2015-05" db="EMBL/GenBank/DDBJ databases">
        <authorList>
            <person name="Fogelqvist Johan"/>
        </authorList>
    </citation>
    <scope>NUCLEOTIDE SEQUENCE [LARGE SCALE GENOMIC DNA]</scope>
</reference>
<feature type="non-terminal residue" evidence="1">
    <location>
        <position position="67"/>
    </location>
</feature>